<accession>A0A2I1FT47</accession>
<feature type="compositionally biased region" description="Polar residues" evidence="1">
    <location>
        <begin position="315"/>
        <end position="326"/>
    </location>
</feature>
<feature type="compositionally biased region" description="Basic and acidic residues" evidence="1">
    <location>
        <begin position="491"/>
        <end position="504"/>
    </location>
</feature>
<feature type="region of interest" description="Disordered" evidence="1">
    <location>
        <begin position="482"/>
        <end position="504"/>
    </location>
</feature>
<dbReference type="VEuPathDB" id="FungiDB:RhiirFUN_014424"/>
<feature type="region of interest" description="Disordered" evidence="1">
    <location>
        <begin position="1"/>
        <end position="45"/>
    </location>
</feature>
<evidence type="ECO:0000256" key="1">
    <source>
        <dbReference type="SAM" id="MobiDB-lite"/>
    </source>
</evidence>
<comment type="caution">
    <text evidence="3">The sequence shown here is derived from an EMBL/GenBank/DDBJ whole genome shotgun (WGS) entry which is preliminary data.</text>
</comment>
<dbReference type="GO" id="GO:0008270">
    <property type="term" value="F:zinc ion binding"/>
    <property type="evidence" value="ECO:0007669"/>
    <property type="project" value="InterPro"/>
</dbReference>
<dbReference type="SMART" id="SM00066">
    <property type="entry name" value="GAL4"/>
    <property type="match status" value="1"/>
</dbReference>
<feature type="domain" description="Zn(2)-C6 fungal-type" evidence="2">
    <location>
        <begin position="47"/>
        <end position="80"/>
    </location>
</feature>
<evidence type="ECO:0000259" key="2">
    <source>
        <dbReference type="PROSITE" id="PS50048"/>
    </source>
</evidence>
<dbReference type="AlphaFoldDB" id="A0A2I1FT47"/>
<dbReference type="SUPFAM" id="SSF57701">
    <property type="entry name" value="Zn2/Cys6 DNA-binding domain"/>
    <property type="match status" value="1"/>
</dbReference>
<dbReference type="VEuPathDB" id="FungiDB:FUN_012697"/>
<name>A0A2I1FT47_9GLOM</name>
<gene>
    <name evidence="3" type="ORF">RhiirA4_536493</name>
</gene>
<dbReference type="InterPro" id="IPR001138">
    <property type="entry name" value="Zn2Cys6_DnaBD"/>
</dbReference>
<keyword evidence="4" id="KW-1185">Reference proteome</keyword>
<dbReference type="PROSITE" id="PS00463">
    <property type="entry name" value="ZN2_CY6_FUNGAL_1"/>
    <property type="match status" value="1"/>
</dbReference>
<organism evidence="3 4">
    <name type="scientific">Rhizophagus irregularis</name>
    <dbReference type="NCBI Taxonomy" id="588596"/>
    <lineage>
        <taxon>Eukaryota</taxon>
        <taxon>Fungi</taxon>
        <taxon>Fungi incertae sedis</taxon>
        <taxon>Mucoromycota</taxon>
        <taxon>Glomeromycotina</taxon>
        <taxon>Glomeromycetes</taxon>
        <taxon>Glomerales</taxon>
        <taxon>Glomeraceae</taxon>
        <taxon>Rhizophagus</taxon>
    </lineage>
</organism>
<dbReference type="Proteomes" id="UP000234323">
    <property type="component" value="Unassembled WGS sequence"/>
</dbReference>
<dbReference type="InterPro" id="IPR036864">
    <property type="entry name" value="Zn2-C6_fun-type_DNA-bd_sf"/>
</dbReference>
<feature type="compositionally biased region" description="Polar residues" evidence="1">
    <location>
        <begin position="1"/>
        <end position="13"/>
    </location>
</feature>
<reference evidence="3 4" key="1">
    <citation type="submission" date="2015-10" db="EMBL/GenBank/DDBJ databases">
        <title>Genome analyses suggest a sexual origin of heterokaryosis in a supposedly ancient asexual fungus.</title>
        <authorList>
            <person name="Ropars J."/>
            <person name="Sedzielewska K."/>
            <person name="Noel J."/>
            <person name="Charron P."/>
            <person name="Farinelli L."/>
            <person name="Marton T."/>
            <person name="Kruger M."/>
            <person name="Pelin A."/>
            <person name="Brachmann A."/>
            <person name="Corradi N."/>
        </authorList>
    </citation>
    <scope>NUCLEOTIDE SEQUENCE [LARGE SCALE GENOMIC DNA]</scope>
    <source>
        <strain evidence="3 4">A4</strain>
    </source>
</reference>
<protein>
    <recommendedName>
        <fullName evidence="2">Zn(2)-C6 fungal-type domain-containing protein</fullName>
    </recommendedName>
</protein>
<evidence type="ECO:0000313" key="3">
    <source>
        <dbReference type="EMBL" id="PKY37503.1"/>
    </source>
</evidence>
<dbReference type="GO" id="GO:0000981">
    <property type="term" value="F:DNA-binding transcription factor activity, RNA polymerase II-specific"/>
    <property type="evidence" value="ECO:0007669"/>
    <property type="project" value="InterPro"/>
</dbReference>
<dbReference type="Gene3D" id="4.10.240.10">
    <property type="entry name" value="Zn(2)-C6 fungal-type DNA-binding domain"/>
    <property type="match status" value="1"/>
</dbReference>
<feature type="compositionally biased region" description="Low complexity" evidence="1">
    <location>
        <begin position="383"/>
        <end position="393"/>
    </location>
</feature>
<dbReference type="PROSITE" id="PS50048">
    <property type="entry name" value="ZN2_CY6_FUNGAL_2"/>
    <property type="match status" value="1"/>
</dbReference>
<feature type="region of interest" description="Disordered" evidence="1">
    <location>
        <begin position="310"/>
        <end position="404"/>
    </location>
</feature>
<dbReference type="VEuPathDB" id="FungiDB:RhiirA1_501204"/>
<feature type="compositionally biased region" description="Basic and acidic residues" evidence="1">
    <location>
        <begin position="327"/>
        <end position="337"/>
    </location>
</feature>
<dbReference type="EMBL" id="LLXI01000004">
    <property type="protein sequence ID" value="PKY37503.1"/>
    <property type="molecule type" value="Genomic_DNA"/>
</dbReference>
<dbReference type="Pfam" id="PF00172">
    <property type="entry name" value="Zn_clus"/>
    <property type="match status" value="1"/>
</dbReference>
<dbReference type="OrthoDB" id="2380624at2759"/>
<proteinExistence type="predicted"/>
<evidence type="ECO:0000313" key="4">
    <source>
        <dbReference type="Proteomes" id="UP000234323"/>
    </source>
</evidence>
<sequence>MEQNVEVITSVIQQGGGDSDESWEDQSAPEISSRPQKKKRGKISSNACNKCKRDKKKCDGNYAIQSSCTYCLDHNEKCTYPEPGRRRPKNNPDLIENNLRDESIENTLISLTRFFSNLSHANQVNNIFKDQFFQLFVHPTTSIEQSLLLRKLWNLMNNNPNDSRFSIDNLNTIFITLTILIQNREVTVQQFFWERIRQIVVGDDNNNNNDQNMNCSTSSSLPVIESSSILPYNVSNNSIEQTFSATTTPQPEEDDTILSSQSFMDFFNYLMQDDNSTIIPYDNNSDSFQQSSTIQLDDHAQFFNSLLENSHENESIPSPQQSIQEDSSNREETKRQNEQTQSSPIIVQEKEELGPKSKQSKVANPTENRVKKRKASVQINEPTGSTSTTSTRTIKQRKTKQTSYSDRVHIMYRPVKPDSKTSFVFHKEDPMDNSVTLNLFDNQQNSFQGGNQYMATISSAQSQYQQQQQRQMNLTFEQWNNVNSNNSRKSLTREREQTPQDESRISLFDELGQTEQLPYYINSTSNDISTDNEVNLILGIEEDHNEQL</sequence>